<accession>A0A0K2GAP5</accession>
<organism evidence="2 3">
    <name type="scientific">Nitrospira moscoviensis</name>
    <dbReference type="NCBI Taxonomy" id="42253"/>
    <lineage>
        <taxon>Bacteria</taxon>
        <taxon>Pseudomonadati</taxon>
        <taxon>Nitrospirota</taxon>
        <taxon>Nitrospiria</taxon>
        <taxon>Nitrospirales</taxon>
        <taxon>Nitrospiraceae</taxon>
        <taxon>Nitrospira</taxon>
    </lineage>
</organism>
<evidence type="ECO:0000313" key="2">
    <source>
        <dbReference type="EMBL" id="ALA58041.1"/>
    </source>
</evidence>
<evidence type="ECO:0000256" key="1">
    <source>
        <dbReference type="SAM" id="SignalP"/>
    </source>
</evidence>
<reference evidence="2 3" key="1">
    <citation type="journal article" date="2015" name="Proc. Natl. Acad. Sci. U.S.A.">
        <title>Expanded metabolic versatility of ubiquitous nitrite-oxidizing bacteria from the genus Nitrospira.</title>
        <authorList>
            <person name="Koch H."/>
            <person name="Lucker S."/>
            <person name="Albertsen M."/>
            <person name="Kitzinger K."/>
            <person name="Herbold C."/>
            <person name="Spieck E."/>
            <person name="Nielsen P.H."/>
            <person name="Wagner M."/>
            <person name="Daims H."/>
        </authorList>
    </citation>
    <scope>NUCLEOTIDE SEQUENCE [LARGE SCALE GENOMIC DNA]</scope>
    <source>
        <strain evidence="2 3">NSP M-1</strain>
    </source>
</reference>
<proteinExistence type="predicted"/>
<dbReference type="EMBL" id="CP011801">
    <property type="protein sequence ID" value="ALA58041.1"/>
    <property type="molecule type" value="Genomic_DNA"/>
</dbReference>
<dbReference type="AlphaFoldDB" id="A0A0K2GAP5"/>
<protein>
    <recommendedName>
        <fullName evidence="4">Secreted protein</fullName>
    </recommendedName>
</protein>
<evidence type="ECO:0008006" key="4">
    <source>
        <dbReference type="Google" id="ProtNLM"/>
    </source>
</evidence>
<dbReference type="PATRIC" id="fig|42253.5.peg.1591"/>
<keyword evidence="3" id="KW-1185">Reference proteome</keyword>
<sequence>MPARSRTVLVWAMAACLLLLSGLAYPQMVPHAVHHAHHNAATHATVLCAWVCAAGHSIESVAFVFQSDYSPFSRFVLTSPHVQAKAPASSPTSRGPPFFSF</sequence>
<keyword evidence="1" id="KW-0732">Signal</keyword>
<evidence type="ECO:0000313" key="3">
    <source>
        <dbReference type="Proteomes" id="UP000069205"/>
    </source>
</evidence>
<name>A0A0K2GAP5_NITMO</name>
<feature type="chain" id="PRO_5005476865" description="Secreted protein" evidence="1">
    <location>
        <begin position="27"/>
        <end position="101"/>
    </location>
</feature>
<dbReference type="Proteomes" id="UP000069205">
    <property type="component" value="Chromosome"/>
</dbReference>
<dbReference type="KEGG" id="nmv:NITMOv2_1617"/>
<gene>
    <name evidence="2" type="ORF">NITMOv2_1617</name>
</gene>
<feature type="signal peptide" evidence="1">
    <location>
        <begin position="1"/>
        <end position="26"/>
    </location>
</feature>
<dbReference type="STRING" id="42253.NITMOv2_1617"/>